<protein>
    <recommendedName>
        <fullName evidence="3">Immunoglobulin domain-containing protein</fullName>
    </recommendedName>
</protein>
<feature type="domain" description="Immunoglobulin" evidence="3">
    <location>
        <begin position="40"/>
        <end position="118"/>
    </location>
</feature>
<dbReference type="InterPro" id="IPR003599">
    <property type="entry name" value="Ig_sub"/>
</dbReference>
<dbReference type="Pfam" id="PF17164">
    <property type="entry name" value="DUF5122"/>
    <property type="match status" value="1"/>
</dbReference>
<dbReference type="InterPro" id="IPR013783">
    <property type="entry name" value="Ig-like_fold"/>
</dbReference>
<evidence type="ECO:0000256" key="1">
    <source>
        <dbReference type="SAM" id="MobiDB-lite"/>
    </source>
</evidence>
<evidence type="ECO:0000313" key="4">
    <source>
        <dbReference type="EMBL" id="WED65591.1"/>
    </source>
</evidence>
<name>A0AAE9ZXW6_9BACT</name>
<reference evidence="4" key="1">
    <citation type="submission" date="2023-03" db="EMBL/GenBank/DDBJ databases">
        <title>Lomoglobus Profundus gen. nov., sp. nov., a novel member of the phylum Verrucomicrobia, isolated from deep-marine sediment of South China Sea.</title>
        <authorList>
            <person name="Ahmad T."/>
            <person name="Ishaq S.E."/>
            <person name="Wang F."/>
        </authorList>
    </citation>
    <scope>NUCLEOTIDE SEQUENCE</scope>
    <source>
        <strain evidence="4">LMO-M01</strain>
    </source>
</reference>
<dbReference type="SUPFAM" id="SSF48726">
    <property type="entry name" value="Immunoglobulin"/>
    <property type="match status" value="1"/>
</dbReference>
<feature type="chain" id="PRO_5042045110" description="Immunoglobulin domain-containing protein" evidence="2">
    <location>
        <begin position="29"/>
        <end position="810"/>
    </location>
</feature>
<dbReference type="CDD" id="cd00096">
    <property type="entry name" value="Ig"/>
    <property type="match status" value="1"/>
</dbReference>
<organism evidence="4 5">
    <name type="scientific">Synoicihabitans lomoniglobus</name>
    <dbReference type="NCBI Taxonomy" id="2909285"/>
    <lineage>
        <taxon>Bacteria</taxon>
        <taxon>Pseudomonadati</taxon>
        <taxon>Verrucomicrobiota</taxon>
        <taxon>Opitutia</taxon>
        <taxon>Opitutales</taxon>
        <taxon>Opitutaceae</taxon>
        <taxon>Synoicihabitans</taxon>
    </lineage>
</organism>
<dbReference type="KEGG" id="slom:PXH66_01840"/>
<accession>A0AAE9ZXW6</accession>
<feature type="domain" description="Immunoglobulin" evidence="3">
    <location>
        <begin position="458"/>
        <end position="534"/>
    </location>
</feature>
<keyword evidence="2" id="KW-0732">Signal</keyword>
<evidence type="ECO:0000313" key="5">
    <source>
        <dbReference type="Proteomes" id="UP001218638"/>
    </source>
</evidence>
<evidence type="ECO:0000256" key="2">
    <source>
        <dbReference type="SAM" id="SignalP"/>
    </source>
</evidence>
<keyword evidence="5" id="KW-1185">Reference proteome</keyword>
<feature type="compositionally biased region" description="Polar residues" evidence="1">
    <location>
        <begin position="452"/>
        <end position="473"/>
    </location>
</feature>
<dbReference type="Proteomes" id="UP001218638">
    <property type="component" value="Chromosome"/>
</dbReference>
<dbReference type="SMART" id="SM00409">
    <property type="entry name" value="IG"/>
    <property type="match status" value="2"/>
</dbReference>
<gene>
    <name evidence="4" type="ORF">PXH66_01840</name>
</gene>
<sequence length="810" mass="85766">MKPTSILRLRVFAALVLIPLLFASLLSAAPQLQVSPRNYTLPGQYEPGSTITLSAAYSPEPIGSWQWQWLHDGTAIPGANASALTLSNLTPSDSGNYTLQITAGDTTERSYPATINVIQLPESAIDPAFNAPDLTDTRTEVIGATADGRVVVRTYFDSSPNPSSTHRLRPDGSLDPDFRYPSDESFRAANVLAVYPDGRLILATPGGPHRLAADGSVDALPLPTTFSNSEPLAGAAIQPDGKLLLAQGNQIARLNPDDSLDVTFDYQYATTTEPREFKFDREGRIYVTGMAFDPVPGHYPTSWKIIYRLSASGAADSTFTPQTPLLRRGDVVLYPLPDGRLLRYQNYQGIKSGSMLTDQGQVDSTWTHNASFTGYGFAVDGEHNRLFVTDYAHVLHRYTITATGLELDADFYPGPLPVYSLVLLADGNLVATSVVSTPVFRLRGDHAGEQPTKLSIVSPGSNPRGGSTQTFRSEVTGPNPVGYQWLALDGQPLPPDTTSPSLTIADIGPDNLGYYQLRVVLANGQSLLSPVTVFELGPHKSYLSNLSSRALTGTGERSVIAGLTTKISAGALGLPTLLRGVGPGLSPFGLTGFLPNPAIDVFNATGELIGNNDQWWANPQTADAATAAGAFALADASNDAAGIHTFGTGSATVMVRPQSEGTGIALLEIYQLFPTGHEYLFQSLTNLSFRAHTSPGEATAIAGFVIVDPQNFGRSARVLLRAVGPALADYDIADPLADPVLTVFNAAGEIVATNDDWSAPDAATMAQVGAFSLSTGSKDAALAIDLPAGAYTMHAGGGTGVVLLEIYLVE</sequence>
<feature type="signal peptide" evidence="2">
    <location>
        <begin position="1"/>
        <end position="28"/>
    </location>
</feature>
<dbReference type="Gene3D" id="2.80.10.50">
    <property type="match status" value="2"/>
</dbReference>
<feature type="region of interest" description="Disordered" evidence="1">
    <location>
        <begin position="451"/>
        <end position="474"/>
    </location>
</feature>
<dbReference type="InterPro" id="IPR013431">
    <property type="entry name" value="Delta_60_rpt"/>
</dbReference>
<dbReference type="InterPro" id="IPR036179">
    <property type="entry name" value="Ig-like_dom_sf"/>
</dbReference>
<proteinExistence type="predicted"/>
<dbReference type="EMBL" id="CP119075">
    <property type="protein sequence ID" value="WED65591.1"/>
    <property type="molecule type" value="Genomic_DNA"/>
</dbReference>
<dbReference type="Gene3D" id="2.60.40.10">
    <property type="entry name" value="Immunoglobulins"/>
    <property type="match status" value="2"/>
</dbReference>
<evidence type="ECO:0000259" key="3">
    <source>
        <dbReference type="SMART" id="SM00409"/>
    </source>
</evidence>
<dbReference type="AlphaFoldDB" id="A0AAE9ZXW6"/>
<dbReference type="RefSeq" id="WP_330930122.1">
    <property type="nucleotide sequence ID" value="NZ_CP119075.1"/>
</dbReference>
<dbReference type="SUPFAM" id="SSF63829">
    <property type="entry name" value="Calcium-dependent phosphotriesterase"/>
    <property type="match status" value="1"/>
</dbReference>